<sequence length="635" mass="71846">MHRRTTHSPHHPWAQQWTLLSRARAVWAKQAPLRQHRCNFCGHRKVKCDRQQPCSNCASATVACVYPAGPGRAPKKPRGGLDPELVERVSRLESIIRSLKAQAKSGRLNEKPNVSKSPTSSQGGSIDRELGRLVIDDTRSYYVSNILWANLTNEIEELQNMLHEPATEDMERGVTEASTSTGVSSLGSNASFLGFRALAHSLLGFHPPIPQSVALLRIFRENVVPLVHIFHMPTTVHLYWDAIASLDSLDKNTEALLFTIYYSAIISMESEQCLSTLGISKEAGLEKYRFVVEQAMARADLLNTQSIILLQAAVIYLSALRNEDDSRTTWSLTSLVFHIAQAMGLHRDGTAFGLKPLETEVRRRLWYYICLLDVRSSEYHGYEPIAHASRFDTKLPLHVNDSDLTLGMTEPPPERDEAIEMTFFLIRCEGMRAGRKVDSTSLSVTPPGTAGHSVIEAVPLESREKMVEDLKQRLQSRYLCHCDTSVPLMLVASTVARLIVARTWLKVHYPLSRMETLDASMRDRLFLTSIEVLDLSSLLLTHPPISKWAWHSQTHIQWHAVAFVLSEICSRPSSHDCDRAFEHVTAVYDRWARKEREKKGVMWRPIRSLMAKANTYTFWAKRGFLIVDRGKVPEH</sequence>
<feature type="compositionally biased region" description="Polar residues" evidence="4">
    <location>
        <begin position="112"/>
        <end position="124"/>
    </location>
</feature>
<dbReference type="InterPro" id="IPR050613">
    <property type="entry name" value="Sec_Metabolite_Reg"/>
</dbReference>
<evidence type="ECO:0000256" key="4">
    <source>
        <dbReference type="SAM" id="MobiDB-lite"/>
    </source>
</evidence>
<keyword evidence="2" id="KW-0479">Metal-binding</keyword>
<dbReference type="OrthoDB" id="435881at2759"/>
<dbReference type="GO" id="GO:0006351">
    <property type="term" value="P:DNA-templated transcription"/>
    <property type="evidence" value="ECO:0007669"/>
    <property type="project" value="InterPro"/>
</dbReference>
<dbReference type="Proteomes" id="UP000182658">
    <property type="component" value="Unassembled WGS sequence"/>
</dbReference>
<dbReference type="GO" id="GO:0008270">
    <property type="term" value="F:zinc ion binding"/>
    <property type="evidence" value="ECO:0007669"/>
    <property type="project" value="InterPro"/>
</dbReference>
<dbReference type="Pfam" id="PF00172">
    <property type="entry name" value="Zn_clus"/>
    <property type="match status" value="1"/>
</dbReference>
<dbReference type="AlphaFoldDB" id="A0A1J7J094"/>
<dbReference type="PANTHER" id="PTHR31001">
    <property type="entry name" value="UNCHARACTERIZED TRANSCRIPTIONAL REGULATORY PROTEIN"/>
    <property type="match status" value="1"/>
</dbReference>
<dbReference type="SMART" id="SM00906">
    <property type="entry name" value="Fungal_trans"/>
    <property type="match status" value="1"/>
</dbReference>
<dbReference type="InterPro" id="IPR036864">
    <property type="entry name" value="Zn2-C6_fun-type_DNA-bd_sf"/>
</dbReference>
<evidence type="ECO:0000313" key="7">
    <source>
        <dbReference type="Proteomes" id="UP000182658"/>
    </source>
</evidence>
<dbReference type="Gene3D" id="4.10.240.10">
    <property type="entry name" value="Zn(2)-C6 fungal-type DNA-binding domain"/>
    <property type="match status" value="1"/>
</dbReference>
<evidence type="ECO:0000259" key="5">
    <source>
        <dbReference type="PROSITE" id="PS50048"/>
    </source>
</evidence>
<dbReference type="InterPro" id="IPR007219">
    <property type="entry name" value="XnlR_reg_dom"/>
</dbReference>
<dbReference type="CDD" id="cd00067">
    <property type="entry name" value="GAL4"/>
    <property type="match status" value="1"/>
</dbReference>
<protein>
    <recommendedName>
        <fullName evidence="5">Zn(2)-C6 fungal-type domain-containing protein</fullName>
    </recommendedName>
</protein>
<dbReference type="InParanoid" id="A0A1J7J094"/>
<accession>A0A1J7J094</accession>
<evidence type="ECO:0000256" key="3">
    <source>
        <dbReference type="ARBA" id="ARBA00023242"/>
    </source>
</evidence>
<organism evidence="6 7">
    <name type="scientific">Coniochaeta ligniaria NRRL 30616</name>
    <dbReference type="NCBI Taxonomy" id="1408157"/>
    <lineage>
        <taxon>Eukaryota</taxon>
        <taxon>Fungi</taxon>
        <taxon>Dikarya</taxon>
        <taxon>Ascomycota</taxon>
        <taxon>Pezizomycotina</taxon>
        <taxon>Sordariomycetes</taxon>
        <taxon>Sordariomycetidae</taxon>
        <taxon>Coniochaetales</taxon>
        <taxon>Coniochaetaceae</taxon>
        <taxon>Coniochaeta</taxon>
    </lineage>
</organism>
<evidence type="ECO:0000256" key="1">
    <source>
        <dbReference type="ARBA" id="ARBA00004123"/>
    </source>
</evidence>
<reference evidence="6 7" key="1">
    <citation type="submission" date="2016-10" db="EMBL/GenBank/DDBJ databases">
        <title>Draft genome sequence of Coniochaeta ligniaria NRRL30616, a lignocellulolytic fungus for bioabatement of inhibitors in plant biomass hydrolysates.</title>
        <authorList>
            <consortium name="DOE Joint Genome Institute"/>
            <person name="Jimenez D.J."/>
            <person name="Hector R.E."/>
            <person name="Riley R."/>
            <person name="Sun H."/>
            <person name="Grigoriev I.V."/>
            <person name="Van Elsas J.D."/>
            <person name="Nichols N.N."/>
        </authorList>
    </citation>
    <scope>NUCLEOTIDE SEQUENCE [LARGE SCALE GENOMIC DNA]</scope>
    <source>
        <strain evidence="6 7">NRRL 30616</strain>
    </source>
</reference>
<dbReference type="STRING" id="1408157.A0A1J7J094"/>
<dbReference type="SUPFAM" id="SSF57701">
    <property type="entry name" value="Zn2/Cys6 DNA-binding domain"/>
    <property type="match status" value="1"/>
</dbReference>
<evidence type="ECO:0000313" key="6">
    <source>
        <dbReference type="EMBL" id="OIW33158.1"/>
    </source>
</evidence>
<dbReference type="SMART" id="SM00066">
    <property type="entry name" value="GAL4"/>
    <property type="match status" value="1"/>
</dbReference>
<dbReference type="EMBL" id="KV875094">
    <property type="protein sequence ID" value="OIW33158.1"/>
    <property type="molecule type" value="Genomic_DNA"/>
</dbReference>
<dbReference type="Pfam" id="PF04082">
    <property type="entry name" value="Fungal_trans"/>
    <property type="match status" value="1"/>
</dbReference>
<name>A0A1J7J094_9PEZI</name>
<dbReference type="PROSITE" id="PS50048">
    <property type="entry name" value="ZN2_CY6_FUNGAL_2"/>
    <property type="match status" value="1"/>
</dbReference>
<keyword evidence="7" id="KW-1185">Reference proteome</keyword>
<proteinExistence type="predicted"/>
<comment type="subcellular location">
    <subcellularLocation>
        <location evidence="1">Nucleus</location>
    </subcellularLocation>
</comment>
<dbReference type="GO" id="GO:0003677">
    <property type="term" value="F:DNA binding"/>
    <property type="evidence" value="ECO:0007669"/>
    <property type="project" value="InterPro"/>
</dbReference>
<dbReference type="GO" id="GO:0000981">
    <property type="term" value="F:DNA-binding transcription factor activity, RNA polymerase II-specific"/>
    <property type="evidence" value="ECO:0007669"/>
    <property type="project" value="InterPro"/>
</dbReference>
<feature type="region of interest" description="Disordered" evidence="4">
    <location>
        <begin position="102"/>
        <end position="126"/>
    </location>
</feature>
<keyword evidence="3" id="KW-0539">Nucleus</keyword>
<dbReference type="GO" id="GO:0005634">
    <property type="term" value="C:nucleus"/>
    <property type="evidence" value="ECO:0007669"/>
    <property type="project" value="UniProtKB-SubCell"/>
</dbReference>
<dbReference type="PANTHER" id="PTHR31001:SF57">
    <property type="entry name" value="ZN(II)2CYS6 TRANSCRIPTION FACTOR (EUROFUNG)"/>
    <property type="match status" value="1"/>
</dbReference>
<dbReference type="CDD" id="cd12148">
    <property type="entry name" value="fungal_TF_MHR"/>
    <property type="match status" value="1"/>
</dbReference>
<dbReference type="InterPro" id="IPR001138">
    <property type="entry name" value="Zn2Cys6_DnaBD"/>
</dbReference>
<feature type="domain" description="Zn(2)-C6 fungal-type" evidence="5">
    <location>
        <begin position="37"/>
        <end position="66"/>
    </location>
</feature>
<evidence type="ECO:0000256" key="2">
    <source>
        <dbReference type="ARBA" id="ARBA00022723"/>
    </source>
</evidence>
<gene>
    <name evidence="6" type="ORF">CONLIGDRAFT_651873</name>
</gene>